<evidence type="ECO:0000256" key="1">
    <source>
        <dbReference type="SAM" id="MobiDB-lite"/>
    </source>
</evidence>
<evidence type="ECO:0000313" key="3">
    <source>
        <dbReference type="Proteomes" id="UP001158576"/>
    </source>
</evidence>
<feature type="region of interest" description="Disordered" evidence="1">
    <location>
        <begin position="236"/>
        <end position="272"/>
    </location>
</feature>
<dbReference type="EMBL" id="OU015567">
    <property type="protein sequence ID" value="CAG5111253.1"/>
    <property type="molecule type" value="Genomic_DNA"/>
</dbReference>
<proteinExistence type="predicted"/>
<reference evidence="2 3" key="1">
    <citation type="submission" date="2021-04" db="EMBL/GenBank/DDBJ databases">
        <authorList>
            <person name="Bliznina A."/>
        </authorList>
    </citation>
    <scope>NUCLEOTIDE SEQUENCE [LARGE SCALE GENOMIC DNA]</scope>
</reference>
<organism evidence="2 3">
    <name type="scientific">Oikopleura dioica</name>
    <name type="common">Tunicate</name>
    <dbReference type="NCBI Taxonomy" id="34765"/>
    <lineage>
        <taxon>Eukaryota</taxon>
        <taxon>Metazoa</taxon>
        <taxon>Chordata</taxon>
        <taxon>Tunicata</taxon>
        <taxon>Appendicularia</taxon>
        <taxon>Copelata</taxon>
        <taxon>Oikopleuridae</taxon>
        <taxon>Oikopleura</taxon>
    </lineage>
</organism>
<sequence>MNNQEKMMGLKYIGTFTGPRYASFIHADSGIETQIKIETFANTDFFEFSCGCCFEVDNGNKLMRKSRDAFFGFYIGGLEKLHGLRPTSATKQATAKYTPLNKNCFPKTPHVCCPEDPNLMMELMKMTAQLGKKTVGRYLALCWTPPKEKRRGKEFSETFRSIQKQKITETELTMIAYKLWLPFFDKTSTIHLQKTKETNLTTTNFKEMQDDFAAKQAQALTDEELITLFSEASVKEKKPKSQQDSEPNCPSFHVNTKTSLSHKTTTTKKATTPEITNKNDHLNLRNCHRNNCSYLSSLITLPLS</sequence>
<gene>
    <name evidence="2" type="ORF">OKIOD_LOCUS14343</name>
</gene>
<accession>A0ABN7T4C5</accession>
<dbReference type="Proteomes" id="UP001158576">
    <property type="component" value="Chromosome 2"/>
</dbReference>
<name>A0ABN7T4C5_OIKDI</name>
<keyword evidence="3" id="KW-1185">Reference proteome</keyword>
<protein>
    <submittedName>
        <fullName evidence="2">Oidioi.mRNA.OKI2018_I69.chr2.g5578.t1.cds</fullName>
    </submittedName>
</protein>
<feature type="compositionally biased region" description="Low complexity" evidence="1">
    <location>
        <begin position="256"/>
        <end position="272"/>
    </location>
</feature>
<evidence type="ECO:0000313" key="2">
    <source>
        <dbReference type="EMBL" id="CAG5111253.1"/>
    </source>
</evidence>